<dbReference type="Pfam" id="PF05018">
    <property type="entry name" value="CFA20_dom"/>
    <property type="match status" value="1"/>
</dbReference>
<dbReference type="PANTHER" id="PTHR12458">
    <property type="entry name" value="ORF PROTEIN"/>
    <property type="match status" value="1"/>
</dbReference>
<dbReference type="OMA" id="NAYMAST"/>
<dbReference type="EMBL" id="CCYD01000261">
    <property type="protein sequence ID" value="CEG37027.1"/>
    <property type="molecule type" value="Genomic_DNA"/>
</dbReference>
<name>A0A0N7L3W7_PLAHL</name>
<proteinExistence type="predicted"/>
<organism evidence="3 4">
    <name type="scientific">Plasmopara halstedii</name>
    <name type="common">Downy mildew of sunflower</name>
    <dbReference type="NCBI Taxonomy" id="4781"/>
    <lineage>
        <taxon>Eukaryota</taxon>
        <taxon>Sar</taxon>
        <taxon>Stramenopiles</taxon>
        <taxon>Oomycota</taxon>
        <taxon>Peronosporomycetes</taxon>
        <taxon>Peronosporales</taxon>
        <taxon>Peronosporaceae</taxon>
        <taxon>Plasmopara</taxon>
    </lineage>
</organism>
<dbReference type="STRING" id="4781.A0A0N7L3W7"/>
<dbReference type="AlphaFoldDB" id="A0A0N7L3W7"/>
<protein>
    <submittedName>
        <fullName evidence="3">Transcription factor IIB</fullName>
    </submittedName>
</protein>
<dbReference type="Proteomes" id="UP000054928">
    <property type="component" value="Unassembled WGS sequence"/>
</dbReference>
<evidence type="ECO:0000313" key="4">
    <source>
        <dbReference type="Proteomes" id="UP000054928"/>
    </source>
</evidence>
<reference evidence="4" key="1">
    <citation type="submission" date="2014-09" db="EMBL/GenBank/DDBJ databases">
        <authorList>
            <person name="Sharma Rahul"/>
            <person name="Thines Marco"/>
        </authorList>
    </citation>
    <scope>NUCLEOTIDE SEQUENCE [LARGE SCALE GENOMIC DNA]</scope>
</reference>
<feature type="domain" description="CFA20" evidence="2">
    <location>
        <begin position="589"/>
        <end position="731"/>
    </location>
</feature>
<evidence type="ECO:0000256" key="1">
    <source>
        <dbReference type="SAM" id="MobiDB-lite"/>
    </source>
</evidence>
<sequence>MVSSSVPLENGRPMQQRAAAAAQALLPGRTISQQEIQAMLEKNEAALKGWTALHKQQPAKTSPVEHKKWVRRCLTFRQHVGARLEVLASLADKQIAQEDDKKLGHRVSLNAATTRQVGKTQGSNTTFSQQQSMPESQQPFLLPQDSAMASSVPLAMTTATLIEPPTVLTSVSTAMPNMAAATMFPEPPLPTVGLSSSNPNMFFPTEPIHPLQTSSGFGPTTSISGAASTVDYPMSSGAQTFTSNTCMTAFSEPLSSSASYMNPPNYLMGGSMIPSQQFIPMSMPINSAVSGSENLFANNNYSMASASNSVNTEIGNNNSSTNNFAMNPFMTPFGFGPEASFQSAEISIGNIPSMSIEQQQAINSLNGCNLGAQGAPMMQTSYEYGGMSQPSNIMPQAMPDQALQPTPHPYHQQRQLSQQHHPVGFMSMTPDSAIYGDCNKILDRSISALKSSKLALRALKREDWNFLEQSDDRGPGSGSALQKFHCLIFVRDEERTVETVCVALLLGLTGDKLLTLMSLYVECILPKVLSKERESTSTDTADKLKARKNRAPESNADPELSEAAILSLGEHPAILHAQDECRSLMTGNDVCVLEDETVKEDVVQVLGNDVELVFPVSNSFRYLVMFIKNMDLFFEFQVEILDDAHKYRSFTVTNTRSLARIEGLRCQLPLAFGTHPSWRYLCMDLQDLTNQAFGTQHVTTTKVRVGGNCRLLRIFFQDERYADAELPAHLTFLGSF</sequence>
<evidence type="ECO:0000313" key="3">
    <source>
        <dbReference type="EMBL" id="CEG37027.1"/>
    </source>
</evidence>
<accession>A0A0N7L3W7</accession>
<feature type="region of interest" description="Disordered" evidence="1">
    <location>
        <begin position="536"/>
        <end position="558"/>
    </location>
</feature>
<feature type="compositionally biased region" description="Polar residues" evidence="1">
    <location>
        <begin position="115"/>
        <end position="127"/>
    </location>
</feature>
<dbReference type="OrthoDB" id="7486196at2759"/>
<dbReference type="GeneID" id="36399546"/>
<evidence type="ECO:0000259" key="2">
    <source>
        <dbReference type="Pfam" id="PF05018"/>
    </source>
</evidence>
<dbReference type="InterPro" id="IPR040441">
    <property type="entry name" value="CFA20/CFAP20DC"/>
</dbReference>
<dbReference type="InterPro" id="IPR007714">
    <property type="entry name" value="CFA20_dom"/>
</dbReference>
<feature type="region of interest" description="Disordered" evidence="1">
    <location>
        <begin position="115"/>
        <end position="136"/>
    </location>
</feature>
<dbReference type="RefSeq" id="XP_024573396.1">
    <property type="nucleotide sequence ID" value="XM_024722307.1"/>
</dbReference>
<keyword evidence="4" id="KW-1185">Reference proteome</keyword>